<feature type="transmembrane region" description="Helical" evidence="1">
    <location>
        <begin position="45"/>
        <end position="66"/>
    </location>
</feature>
<keyword evidence="4" id="KW-1185">Reference proteome</keyword>
<name>A0A6V7R564_9BACL</name>
<dbReference type="InterPro" id="IPR005182">
    <property type="entry name" value="YdbS-like_PH"/>
</dbReference>
<keyword evidence="1" id="KW-0472">Membrane</keyword>
<dbReference type="Proteomes" id="UP000521032">
    <property type="component" value="Unassembled WGS sequence"/>
</dbReference>
<proteinExistence type="predicted"/>
<dbReference type="AlphaFoldDB" id="A0A6V7R564"/>
<reference evidence="3 4" key="1">
    <citation type="submission" date="2020-07" db="EMBL/GenBank/DDBJ databases">
        <authorList>
            <person name="Criscuolo A."/>
        </authorList>
    </citation>
    <scope>NUCLEOTIDE SEQUENCE [LARGE SCALE GENOMIC DNA]</scope>
    <source>
        <strain evidence="4">CIP 111030</strain>
    </source>
</reference>
<feature type="transmembrane region" description="Helical" evidence="1">
    <location>
        <begin position="376"/>
        <end position="395"/>
    </location>
</feature>
<feature type="domain" description="YdbS-like PH" evidence="2">
    <location>
        <begin position="70"/>
        <end position="143"/>
    </location>
</feature>
<dbReference type="PANTHER" id="PTHR34473:SF2">
    <property type="entry name" value="UPF0699 TRANSMEMBRANE PROTEIN YDBT"/>
    <property type="match status" value="1"/>
</dbReference>
<dbReference type="RefSeq" id="WP_186084594.1">
    <property type="nucleotide sequence ID" value="NZ_BMDB01000003.1"/>
</dbReference>
<dbReference type="EMBL" id="CAJEWE010000004">
    <property type="protein sequence ID" value="CAD2072158.1"/>
    <property type="molecule type" value="Genomic_DNA"/>
</dbReference>
<comment type="caution">
    <text evidence="3">The sequence shown here is derived from an EMBL/GenBank/DDBJ whole genome shotgun (WGS) entry which is preliminary data.</text>
</comment>
<feature type="transmembrane region" description="Helical" evidence="1">
    <location>
        <begin position="401"/>
        <end position="423"/>
    </location>
</feature>
<keyword evidence="1" id="KW-1133">Transmembrane helix</keyword>
<keyword evidence="1" id="KW-0812">Transmembrane</keyword>
<feature type="domain" description="YdbS-like PH" evidence="2">
    <location>
        <begin position="426"/>
        <end position="504"/>
    </location>
</feature>
<accession>A0A6V7R564</accession>
<gene>
    <name evidence="3" type="ORF">JEOSCH030_00171</name>
</gene>
<dbReference type="InterPro" id="IPR014529">
    <property type="entry name" value="UCP026631"/>
</dbReference>
<feature type="transmembrane region" description="Helical" evidence="1">
    <location>
        <begin position="197"/>
        <end position="218"/>
    </location>
</feature>
<feature type="transmembrane region" description="Helical" evidence="1">
    <location>
        <begin position="238"/>
        <end position="267"/>
    </location>
</feature>
<evidence type="ECO:0000313" key="3">
    <source>
        <dbReference type="EMBL" id="CAD2072158.1"/>
    </source>
</evidence>
<protein>
    <submittedName>
        <fullName evidence="3">Bacterial membrane flanked domain protein</fullName>
    </submittedName>
</protein>
<organism evidence="3 4">
    <name type="scientific">Phocicoccus schoeneichii</name>
    <dbReference type="NCBI Taxonomy" id="1812261"/>
    <lineage>
        <taxon>Bacteria</taxon>
        <taxon>Bacillati</taxon>
        <taxon>Bacillota</taxon>
        <taxon>Bacilli</taxon>
        <taxon>Bacillales</taxon>
        <taxon>Salinicoccaceae</taxon>
        <taxon>Phocicoccus</taxon>
    </lineage>
</organism>
<feature type="transmembrane region" description="Helical" evidence="1">
    <location>
        <begin position="12"/>
        <end position="33"/>
    </location>
</feature>
<sequence length="520" mass="59993">MYKPQKLHPLAYLGSVGNTIKTFWIPAAIFIFNFIGGDGLSGNRFLIYIGLIVFLFMLLMIATDIVQKYKTRFWIEDGKFIYKTGVFVLKEKELTINRIQSIDITEPLFLRIFGVCKLDIQTPAEGVSIEGIKLSQAEEIRRSVYKEKVAEKEEPKIVSDEDIDTEILDENIEPIETTENVSEDEMTLIHKMTMKELFIMAMTSGGLGIFIAGFFTFLTTFNIDTFVTNYIEENFQKLITSMLVFTVVIALALIIFGYIIGTVILLIRYYDYKVFEDNEDLIITYGLLEKKRVTVNINRVQNIIIKDNILRRMIGFKSLYVTIMGDTDEELSDGKVMVVPLIKTKLLFDIVTKFFPNYEIKTPVEFVKKRAYRRFFTVRSIFFLVIYVVLVYVSHEYFIPVAFWMITIIGAIIFILQIISAIYSAKHTGYTINGDEINLMETSFFARSHYAIKSEKINTIEWHNNPFTRRAELGTVSVITAGGVLDSVVTLKHLERNDIDRIWRFVEGGMIDEANIEERD</sequence>
<evidence type="ECO:0000256" key="1">
    <source>
        <dbReference type="SAM" id="Phobius"/>
    </source>
</evidence>
<dbReference type="PANTHER" id="PTHR34473">
    <property type="entry name" value="UPF0699 TRANSMEMBRANE PROTEIN YDBS"/>
    <property type="match status" value="1"/>
</dbReference>
<dbReference type="Pfam" id="PF03703">
    <property type="entry name" value="bPH_2"/>
    <property type="match status" value="3"/>
</dbReference>
<evidence type="ECO:0000259" key="2">
    <source>
        <dbReference type="Pfam" id="PF03703"/>
    </source>
</evidence>
<evidence type="ECO:0000313" key="4">
    <source>
        <dbReference type="Proteomes" id="UP000521032"/>
    </source>
</evidence>
<feature type="domain" description="YdbS-like PH" evidence="2">
    <location>
        <begin position="272"/>
        <end position="337"/>
    </location>
</feature>
<dbReference type="PIRSF" id="PIRSF026631">
    <property type="entry name" value="UCP026631"/>
    <property type="match status" value="1"/>
</dbReference>